<reference evidence="3 4" key="1">
    <citation type="submission" date="2019-01" db="EMBL/GenBank/DDBJ databases">
        <title>Leuconostoc litchii sp. nov., a novel lactic acid bacterium isolated from lychee.</title>
        <authorList>
            <person name="Wang L.-T."/>
        </authorList>
    </citation>
    <scope>NUCLEOTIDE SEQUENCE [LARGE SCALE GENOMIC DNA]</scope>
    <source>
        <strain evidence="3 4">MB7</strain>
    </source>
</reference>
<dbReference type="CDD" id="cd13440">
    <property type="entry name" value="CamS_repeat_2"/>
    <property type="match status" value="1"/>
</dbReference>
<dbReference type="Gene3D" id="3.10.570.10">
    <property type="entry name" value="sex pheromone staph- cam373 precursor domain"/>
    <property type="match status" value="1"/>
</dbReference>
<dbReference type="EMBL" id="SDGY01000001">
    <property type="protein sequence ID" value="TYC47358.1"/>
    <property type="molecule type" value="Genomic_DNA"/>
</dbReference>
<dbReference type="Proteomes" id="UP000442244">
    <property type="component" value="Unassembled WGS sequence"/>
</dbReference>
<proteinExistence type="predicted"/>
<dbReference type="AlphaFoldDB" id="A0A6P2CMU9"/>
<keyword evidence="4" id="KW-1185">Reference proteome</keyword>
<dbReference type="Pfam" id="PF07537">
    <property type="entry name" value="CamS"/>
    <property type="match status" value="1"/>
</dbReference>
<dbReference type="RefSeq" id="WP_148605054.1">
    <property type="nucleotide sequence ID" value="NZ_BSUV01000001.1"/>
</dbReference>
<accession>A0A6P2CMU9</accession>
<comment type="caution">
    <text evidence="3">The sequence shown here is derived from an EMBL/GenBank/DDBJ whole genome shotgun (WGS) entry which is preliminary data.</text>
</comment>
<evidence type="ECO:0000256" key="1">
    <source>
        <dbReference type="SAM" id="MobiDB-lite"/>
    </source>
</evidence>
<evidence type="ECO:0000313" key="4">
    <source>
        <dbReference type="Proteomes" id="UP000442244"/>
    </source>
</evidence>
<protein>
    <submittedName>
        <fullName evidence="3">CamS family sex pheromone protein</fullName>
    </submittedName>
</protein>
<dbReference type="OrthoDB" id="9795361at2"/>
<dbReference type="PIRSF" id="PIRSF012509">
    <property type="entry name" value="CamS"/>
    <property type="match status" value="1"/>
</dbReference>
<sequence>MKRIGFRGYVAIVLGILIIAIGVVYFVNVNRVTLTTTKKTSGVQLTQSTPGQYQTVIKSGRYLVSAARGITSTSETNTLDVKHFESALLDLSKTHFKTSSYIFQEGQYLSSSTVSSLLERKSSSNSEGLNPEDNGKTDSSRNPIYVQTLTEQDFMTKDGSNLKLAGMVIGVAMNTQDEYQKEQYGATYTQNISDADRIAYGQKIAPKIIKKVREQKGVDSKTPIIIAMYANSQSDSLAPGNFYAESTSNSGTNLKAWTSINEKSIVLPKESTDTSSLGSETNTSFANFKNDVSNFFPNIAGATAVASFKSGTLSSMKVTVTTQFYSQTEIESFATYVSQSALKYLPTNIPIRIVIQAANEMQAILIRGSGDKTFTTTILD</sequence>
<keyword evidence="2" id="KW-1133">Transmembrane helix</keyword>
<name>A0A6P2CMU9_9LACO</name>
<gene>
    <name evidence="3" type="ORF">ESZ47_04250</name>
</gene>
<evidence type="ECO:0000313" key="3">
    <source>
        <dbReference type="EMBL" id="TYC47358.1"/>
    </source>
</evidence>
<keyword evidence="2" id="KW-0472">Membrane</keyword>
<feature type="region of interest" description="Disordered" evidence="1">
    <location>
        <begin position="120"/>
        <end position="143"/>
    </location>
</feature>
<evidence type="ECO:0000256" key="2">
    <source>
        <dbReference type="SAM" id="Phobius"/>
    </source>
</evidence>
<organism evidence="3 4">
    <name type="scientific">Leuconostoc litchii</name>
    <dbReference type="NCBI Taxonomy" id="1981069"/>
    <lineage>
        <taxon>Bacteria</taxon>
        <taxon>Bacillati</taxon>
        <taxon>Bacillota</taxon>
        <taxon>Bacilli</taxon>
        <taxon>Lactobacillales</taxon>
        <taxon>Lactobacillaceae</taxon>
        <taxon>Leuconostoc</taxon>
    </lineage>
</organism>
<keyword evidence="2" id="KW-0812">Transmembrane</keyword>
<feature type="transmembrane region" description="Helical" evidence="2">
    <location>
        <begin position="9"/>
        <end position="27"/>
    </location>
</feature>
<dbReference type="InterPro" id="IPR011426">
    <property type="entry name" value="CamS"/>
</dbReference>
<dbReference type="CDD" id="cd13441">
    <property type="entry name" value="CamS_repeat_1"/>
    <property type="match status" value="1"/>
</dbReference>